<dbReference type="InParanoid" id="A0A2P6NLK7"/>
<comment type="function">
    <text evidence="1">Destroys radicals which are normally produced within the cells and which are toxic to biological systems.</text>
</comment>
<feature type="compositionally biased region" description="Polar residues" evidence="15">
    <location>
        <begin position="101"/>
        <end position="114"/>
    </location>
</feature>
<dbReference type="GO" id="GO:0046872">
    <property type="term" value="F:metal ion binding"/>
    <property type="evidence" value="ECO:0007669"/>
    <property type="project" value="UniProtKB-KW"/>
</dbReference>
<dbReference type="GO" id="GO:0000302">
    <property type="term" value="P:response to reactive oxygen species"/>
    <property type="evidence" value="ECO:0007669"/>
    <property type="project" value="TreeGrafter"/>
</dbReference>
<keyword evidence="10" id="KW-0408">Iron</keyword>
<evidence type="ECO:0000256" key="1">
    <source>
        <dbReference type="ARBA" id="ARBA00003917"/>
    </source>
</evidence>
<dbReference type="GO" id="GO:0005759">
    <property type="term" value="C:mitochondrial matrix"/>
    <property type="evidence" value="ECO:0007669"/>
    <property type="project" value="UniProtKB-SubCell"/>
</dbReference>
<evidence type="ECO:0000256" key="7">
    <source>
        <dbReference type="ARBA" id="ARBA00022723"/>
    </source>
</evidence>
<gene>
    <name evidence="17" type="ORF">PROFUN_07500</name>
</gene>
<dbReference type="PRINTS" id="PR00458">
    <property type="entry name" value="PEROXIDASE"/>
</dbReference>
<evidence type="ECO:0000313" key="18">
    <source>
        <dbReference type="Proteomes" id="UP000241769"/>
    </source>
</evidence>
<dbReference type="AlphaFoldDB" id="A0A2P6NLK7"/>
<organism evidence="17 18">
    <name type="scientific">Planoprotostelium fungivorum</name>
    <dbReference type="NCBI Taxonomy" id="1890364"/>
    <lineage>
        <taxon>Eukaryota</taxon>
        <taxon>Amoebozoa</taxon>
        <taxon>Evosea</taxon>
        <taxon>Variosea</taxon>
        <taxon>Cavosteliida</taxon>
        <taxon>Cavosteliaceae</taxon>
        <taxon>Planoprotostelium</taxon>
    </lineage>
</organism>
<evidence type="ECO:0000256" key="3">
    <source>
        <dbReference type="ARBA" id="ARBA00004569"/>
    </source>
</evidence>
<dbReference type="Gene3D" id="1.10.520.10">
    <property type="match status" value="1"/>
</dbReference>
<dbReference type="PROSITE" id="PS00435">
    <property type="entry name" value="PEROXIDASE_1"/>
    <property type="match status" value="1"/>
</dbReference>
<comment type="subcellular location">
    <subcellularLocation>
        <location evidence="3">Mitochondrion intermembrane space</location>
    </subcellularLocation>
    <subcellularLocation>
        <location evidence="2">Mitochondrion matrix</location>
    </subcellularLocation>
</comment>
<dbReference type="InterPro" id="IPR019793">
    <property type="entry name" value="Peroxidases_heam-ligand_BS"/>
</dbReference>
<keyword evidence="11" id="KW-0496">Mitochondrion</keyword>
<evidence type="ECO:0000259" key="16">
    <source>
        <dbReference type="PROSITE" id="PS50873"/>
    </source>
</evidence>
<evidence type="ECO:0000256" key="13">
    <source>
        <dbReference type="ARBA" id="ARBA00040313"/>
    </source>
</evidence>
<evidence type="ECO:0000256" key="9">
    <source>
        <dbReference type="ARBA" id="ARBA00023002"/>
    </source>
</evidence>
<evidence type="ECO:0000256" key="12">
    <source>
        <dbReference type="ARBA" id="ARBA00039063"/>
    </source>
</evidence>
<dbReference type="SUPFAM" id="SSF48113">
    <property type="entry name" value="Heme-dependent peroxidases"/>
    <property type="match status" value="1"/>
</dbReference>
<dbReference type="STRING" id="1890364.A0A2P6NLK7"/>
<keyword evidence="5" id="KW-0575">Peroxidase</keyword>
<feature type="compositionally biased region" description="Low complexity" evidence="15">
    <location>
        <begin position="51"/>
        <end position="62"/>
    </location>
</feature>
<dbReference type="GO" id="GO:0004130">
    <property type="term" value="F:cytochrome-c peroxidase activity"/>
    <property type="evidence" value="ECO:0007669"/>
    <property type="project" value="UniProtKB-EC"/>
</dbReference>
<dbReference type="PANTHER" id="PTHR31356:SF58">
    <property type="entry name" value="CYTOCHROME C PEROXIDASE, MITOCHONDRIAL"/>
    <property type="match status" value="1"/>
</dbReference>
<sequence>MSTLYGTSEGQPAKSRALKLYILVITTSFVRAANATSKRTITQAVRPNAGRQSHQRWSSSQSTYQRMHSTAKPIQSSTTLWAAAAAIVGAGGFYLLSGPSKSQDDLNPSGSHTVPTPAGPQKQLPPAANAKPVNYEEIYKEITNILEADSKWDDGSLGPILVRLAWHASGTYDKAAGNGGSNKATMRFKDESQHGGNAGLGHARDFLEKIHQKYPGISYGDLWTLAGVVAIQQMGGPVIPWRPGRTDGIEGDQTPDGRLPDGAKGIPHLRDIFYRQGFNDKEIVALSGAHALGRCHKDRSGFDGPWTPSPTVVTNDYYKQLLEKTWVERKWNGPRQFQDKETRELMMLPTDMALLEEPGMKKWVQAYAQDEELWRKDFAAVLVKLFENGVPFKKDTKVYHFKTIE</sequence>
<keyword evidence="18" id="KW-1185">Reference proteome</keyword>
<evidence type="ECO:0000256" key="2">
    <source>
        <dbReference type="ARBA" id="ARBA00004305"/>
    </source>
</evidence>
<dbReference type="FunFam" id="1.10.420.10:FF:000009">
    <property type="entry name" value="Ascorbate peroxidase"/>
    <property type="match status" value="1"/>
</dbReference>
<dbReference type="InterPro" id="IPR002016">
    <property type="entry name" value="Haem_peroxidase"/>
</dbReference>
<dbReference type="PROSITE" id="PS00436">
    <property type="entry name" value="PEROXIDASE_2"/>
    <property type="match status" value="1"/>
</dbReference>
<dbReference type="InterPro" id="IPR019794">
    <property type="entry name" value="Peroxidases_AS"/>
</dbReference>
<dbReference type="Pfam" id="PF00141">
    <property type="entry name" value="peroxidase"/>
    <property type="match status" value="1"/>
</dbReference>
<comment type="catalytic activity">
    <reaction evidence="14">
        <text>2 Fe(II)-[cytochrome c] + H2O2 + 2 H(+) = 2 Fe(III)-[cytochrome c] + 2 H2O</text>
        <dbReference type="Rhea" id="RHEA:16581"/>
        <dbReference type="Rhea" id="RHEA-COMP:10350"/>
        <dbReference type="Rhea" id="RHEA-COMP:14399"/>
        <dbReference type="ChEBI" id="CHEBI:15377"/>
        <dbReference type="ChEBI" id="CHEBI:15378"/>
        <dbReference type="ChEBI" id="CHEBI:16240"/>
        <dbReference type="ChEBI" id="CHEBI:29033"/>
        <dbReference type="ChEBI" id="CHEBI:29034"/>
        <dbReference type="EC" id="1.11.1.5"/>
    </reaction>
</comment>
<dbReference type="OrthoDB" id="2859658at2759"/>
<dbReference type="GO" id="GO:0020037">
    <property type="term" value="F:heme binding"/>
    <property type="evidence" value="ECO:0007669"/>
    <property type="project" value="InterPro"/>
</dbReference>
<reference evidence="17 18" key="1">
    <citation type="journal article" date="2018" name="Genome Biol. Evol.">
        <title>Multiple Roots of Fruiting Body Formation in Amoebozoa.</title>
        <authorList>
            <person name="Hillmann F."/>
            <person name="Forbes G."/>
            <person name="Novohradska S."/>
            <person name="Ferling I."/>
            <person name="Riege K."/>
            <person name="Groth M."/>
            <person name="Westermann M."/>
            <person name="Marz M."/>
            <person name="Spaller T."/>
            <person name="Winckler T."/>
            <person name="Schaap P."/>
            <person name="Glockner G."/>
        </authorList>
    </citation>
    <scope>NUCLEOTIDE SEQUENCE [LARGE SCALE GENOMIC DNA]</scope>
    <source>
        <strain evidence="17 18">Jena</strain>
    </source>
</reference>
<dbReference type="GO" id="GO:0005758">
    <property type="term" value="C:mitochondrial intermembrane space"/>
    <property type="evidence" value="ECO:0007669"/>
    <property type="project" value="UniProtKB-SubCell"/>
</dbReference>
<dbReference type="EC" id="1.11.1.5" evidence="12"/>
<dbReference type="GO" id="GO:0034599">
    <property type="term" value="P:cellular response to oxidative stress"/>
    <property type="evidence" value="ECO:0007669"/>
    <property type="project" value="InterPro"/>
</dbReference>
<feature type="region of interest" description="Disordered" evidence="15">
    <location>
        <begin position="45"/>
        <end position="69"/>
    </location>
</feature>
<proteinExistence type="inferred from homology"/>
<dbReference type="InterPro" id="IPR044831">
    <property type="entry name" value="Ccp1-like"/>
</dbReference>
<keyword evidence="7" id="KW-0479">Metal-binding</keyword>
<evidence type="ECO:0000256" key="15">
    <source>
        <dbReference type="SAM" id="MobiDB-lite"/>
    </source>
</evidence>
<feature type="region of interest" description="Disordered" evidence="15">
    <location>
        <begin position="101"/>
        <end position="128"/>
    </location>
</feature>
<dbReference type="PANTHER" id="PTHR31356">
    <property type="entry name" value="THYLAKOID LUMENAL 29 KDA PROTEIN, CHLOROPLASTIC-RELATED"/>
    <property type="match status" value="1"/>
</dbReference>
<dbReference type="Gene3D" id="1.10.420.10">
    <property type="entry name" value="Peroxidase, domain 2"/>
    <property type="match status" value="1"/>
</dbReference>
<dbReference type="EMBL" id="MDYQ01000055">
    <property type="protein sequence ID" value="PRP84846.1"/>
    <property type="molecule type" value="Genomic_DNA"/>
</dbReference>
<evidence type="ECO:0000256" key="10">
    <source>
        <dbReference type="ARBA" id="ARBA00023004"/>
    </source>
</evidence>
<dbReference type="CDD" id="cd00691">
    <property type="entry name" value="ascorbate_peroxidase"/>
    <property type="match status" value="1"/>
</dbReference>
<feature type="domain" description="Plant heme peroxidase family profile" evidence="16">
    <location>
        <begin position="203"/>
        <end position="405"/>
    </location>
</feature>
<protein>
    <recommendedName>
        <fullName evidence="13">Cytochrome c peroxidase, mitochondrial</fullName>
        <ecNumber evidence="12">1.11.1.5</ecNumber>
    </recommendedName>
</protein>
<keyword evidence="9" id="KW-0560">Oxidoreductase</keyword>
<keyword evidence="6" id="KW-0349">Heme</keyword>
<evidence type="ECO:0000256" key="5">
    <source>
        <dbReference type="ARBA" id="ARBA00022559"/>
    </source>
</evidence>
<evidence type="ECO:0000313" key="17">
    <source>
        <dbReference type="EMBL" id="PRP84846.1"/>
    </source>
</evidence>
<evidence type="ECO:0000256" key="11">
    <source>
        <dbReference type="ARBA" id="ARBA00023128"/>
    </source>
</evidence>
<dbReference type="GO" id="GO:0042744">
    <property type="term" value="P:hydrogen peroxide catabolic process"/>
    <property type="evidence" value="ECO:0007669"/>
    <property type="project" value="TreeGrafter"/>
</dbReference>
<comment type="caution">
    <text evidence="17">The sequence shown here is derived from an EMBL/GenBank/DDBJ whole genome shotgun (WGS) entry which is preliminary data.</text>
</comment>
<dbReference type="InterPro" id="IPR010255">
    <property type="entry name" value="Haem_peroxidase_sf"/>
</dbReference>
<evidence type="ECO:0000256" key="8">
    <source>
        <dbReference type="ARBA" id="ARBA00022946"/>
    </source>
</evidence>
<dbReference type="FunFam" id="1.10.520.10:FF:000005">
    <property type="entry name" value="Cytochrome c peroxidase"/>
    <property type="match status" value="1"/>
</dbReference>
<dbReference type="InterPro" id="IPR002207">
    <property type="entry name" value="Peroxidase_I"/>
</dbReference>
<dbReference type="Proteomes" id="UP000241769">
    <property type="component" value="Unassembled WGS sequence"/>
</dbReference>
<evidence type="ECO:0000256" key="4">
    <source>
        <dbReference type="ARBA" id="ARBA00005997"/>
    </source>
</evidence>
<keyword evidence="8" id="KW-0809">Transit peptide</keyword>
<dbReference type="PROSITE" id="PS50873">
    <property type="entry name" value="PEROXIDASE_4"/>
    <property type="match status" value="1"/>
</dbReference>
<evidence type="ECO:0000256" key="6">
    <source>
        <dbReference type="ARBA" id="ARBA00022617"/>
    </source>
</evidence>
<accession>A0A2P6NLK7</accession>
<comment type="similarity">
    <text evidence="4">Belongs to the peroxidase family. Cytochrome c peroxidase subfamily.</text>
</comment>
<evidence type="ECO:0000256" key="14">
    <source>
        <dbReference type="ARBA" id="ARBA00049265"/>
    </source>
</evidence>
<dbReference type="PRINTS" id="PR00459">
    <property type="entry name" value="ASPEROXIDASE"/>
</dbReference>
<name>A0A2P6NLK7_9EUKA</name>